<evidence type="ECO:0000313" key="3">
    <source>
        <dbReference type="Proteomes" id="UP000095287"/>
    </source>
</evidence>
<dbReference type="WBParaSite" id="L893_g4954.t1">
    <property type="protein sequence ID" value="L893_g4954.t1"/>
    <property type="gene ID" value="L893_g4954"/>
</dbReference>
<evidence type="ECO:0000313" key="4">
    <source>
        <dbReference type="WBParaSite" id="L893_g4954.t1"/>
    </source>
</evidence>
<keyword evidence="3" id="KW-1185">Reference proteome</keyword>
<name>A0A1I8AEG5_9BILA</name>
<keyword evidence="2" id="KW-0472">Membrane</keyword>
<feature type="compositionally biased region" description="Polar residues" evidence="1">
    <location>
        <begin position="38"/>
        <end position="50"/>
    </location>
</feature>
<reference evidence="4" key="1">
    <citation type="submission" date="2016-11" db="UniProtKB">
        <authorList>
            <consortium name="WormBaseParasite"/>
        </authorList>
    </citation>
    <scope>IDENTIFICATION</scope>
</reference>
<evidence type="ECO:0000256" key="1">
    <source>
        <dbReference type="SAM" id="MobiDB-lite"/>
    </source>
</evidence>
<sequence length="206" mass="23758">MLVRRIAHCLKVLGQNATASRAQPRSSVRCTPFTSGNHFFSTQSSDQPTTSEEEKAKREEKAKARKRYALGGCLITMYFSTHAVLLWRRRNEKKNLDVQLPPIDWEAFVHDYLAAGRVKSIVFQPNFEVADIYLYPTTPDEEREKAQHQFLRTFRAGPEKFTRTPDVRVKFHGKPEQLEVALHKALQNANCTAEFNLEINSFPSYR</sequence>
<accession>A0A1I8AEG5</accession>
<dbReference type="Proteomes" id="UP000095287">
    <property type="component" value="Unplaced"/>
</dbReference>
<organism evidence="3 4">
    <name type="scientific">Steinernema glaseri</name>
    <dbReference type="NCBI Taxonomy" id="37863"/>
    <lineage>
        <taxon>Eukaryota</taxon>
        <taxon>Metazoa</taxon>
        <taxon>Ecdysozoa</taxon>
        <taxon>Nematoda</taxon>
        <taxon>Chromadorea</taxon>
        <taxon>Rhabditida</taxon>
        <taxon>Tylenchina</taxon>
        <taxon>Panagrolaimomorpha</taxon>
        <taxon>Strongyloidoidea</taxon>
        <taxon>Steinernematidae</taxon>
        <taxon>Steinernema</taxon>
    </lineage>
</organism>
<feature type="transmembrane region" description="Helical" evidence="2">
    <location>
        <begin position="68"/>
        <end position="87"/>
    </location>
</feature>
<evidence type="ECO:0000256" key="2">
    <source>
        <dbReference type="SAM" id="Phobius"/>
    </source>
</evidence>
<feature type="region of interest" description="Disordered" evidence="1">
    <location>
        <begin position="38"/>
        <end position="60"/>
    </location>
</feature>
<dbReference type="AlphaFoldDB" id="A0A1I8AEG5"/>
<keyword evidence="2" id="KW-0812">Transmembrane</keyword>
<protein>
    <submittedName>
        <fullName evidence="4">Uncharacterized protein</fullName>
    </submittedName>
</protein>
<keyword evidence="2" id="KW-1133">Transmembrane helix</keyword>
<proteinExistence type="predicted"/>